<dbReference type="SMART" id="SM00304">
    <property type="entry name" value="HAMP"/>
    <property type="match status" value="1"/>
</dbReference>
<evidence type="ECO:0000256" key="12">
    <source>
        <dbReference type="SAM" id="Phobius"/>
    </source>
</evidence>
<dbReference type="OrthoDB" id="2489132at2"/>
<evidence type="ECO:0000256" key="3">
    <source>
        <dbReference type="ARBA" id="ARBA00022481"/>
    </source>
</evidence>
<evidence type="ECO:0000256" key="8">
    <source>
        <dbReference type="ARBA" id="ARBA00023136"/>
    </source>
</evidence>
<dbReference type="InterPro" id="IPR035440">
    <property type="entry name" value="4HB_MCP_dom_sf"/>
</dbReference>
<keyword evidence="4" id="KW-0145">Chemotaxis</keyword>
<sequence>MLNKLSVKAGLIALLVVMTLILLLVSILGANAIRQSATSLQQINQLKGDELGALANSYSFSLRARVASSVAVRQMEIGMMDDSKETASRVADYIKQADQQIAVFMAINDEAQRGEDLSNAIKAAYEAYKSNGLKPALAAIEAQSTDSYYDVLENKMTPYSNAYDKALTDFRVYANDTADRHIITAQKQAQVQLMVIVIACLVAISIALLSWFALQKIIMHPLSASIAQLEFIAAGDLTHEIDDSRSNEMGRLLRAMKKMQDALAASVGRVRDAGNQIDVGTRELAAGNVHLAQRTEESAASLEETAASMEQLTSTVRMNATNSEQANQLAKSVSGIADKGSQLVHQVMDKMHAITDSSKRIADIITVIDGIAFQTNILALNAAVEAARAGEQGRGFAVVAGEVRSLAQRSAQSAKEIKALIGDSESRVSEGGTMVKSAAATMTEIASEVRRVTSLMNEISIATSEQTHGIEQVNIAIAQMDQVAQQNATLVEEATAATRSLEEQAQLLAQSVSVFKLNQQDFA</sequence>
<dbReference type="FunFam" id="1.10.287.950:FF:000001">
    <property type="entry name" value="Methyl-accepting chemotaxis sensory transducer"/>
    <property type="match status" value="1"/>
</dbReference>
<dbReference type="Pfam" id="PF00672">
    <property type="entry name" value="HAMP"/>
    <property type="match status" value="1"/>
</dbReference>
<dbReference type="PROSITE" id="PS50885">
    <property type="entry name" value="HAMP"/>
    <property type="match status" value="1"/>
</dbReference>
<reference evidence="15 16" key="1">
    <citation type="journal article" date="2019" name="Environ. Microbiol.">
        <title>Species interactions and distinct microbial communities in high Arctic permafrost affected cryosols are associated with the CH4 and CO2 gas fluxes.</title>
        <authorList>
            <person name="Altshuler I."/>
            <person name="Hamel J."/>
            <person name="Turney S."/>
            <person name="Magnuson E."/>
            <person name="Levesque R."/>
            <person name="Greer C."/>
            <person name="Whyte L.G."/>
        </authorList>
    </citation>
    <scope>NUCLEOTIDE SEQUENCE [LARGE SCALE GENOMIC DNA]</scope>
    <source>
        <strain evidence="15 16">E4</strain>
    </source>
</reference>
<feature type="domain" description="Methyl-accepting transducer" evidence="13">
    <location>
        <begin position="273"/>
        <end position="502"/>
    </location>
</feature>
<dbReference type="EMBL" id="RCZD01000006">
    <property type="protein sequence ID" value="TPG61622.1"/>
    <property type="molecule type" value="Genomic_DNA"/>
</dbReference>
<accession>A0A502GJ77</accession>
<organism evidence="15 16">
    <name type="scientific">Ewingella americana</name>
    <dbReference type="NCBI Taxonomy" id="41202"/>
    <lineage>
        <taxon>Bacteria</taxon>
        <taxon>Pseudomonadati</taxon>
        <taxon>Pseudomonadota</taxon>
        <taxon>Gammaproteobacteria</taxon>
        <taxon>Enterobacterales</taxon>
        <taxon>Yersiniaceae</taxon>
        <taxon>Ewingella</taxon>
    </lineage>
</organism>
<dbReference type="AlphaFoldDB" id="A0A502GJ77"/>
<evidence type="ECO:0000256" key="11">
    <source>
        <dbReference type="PROSITE-ProRule" id="PRU00284"/>
    </source>
</evidence>
<dbReference type="RefSeq" id="WP_140473298.1">
    <property type="nucleotide sequence ID" value="NZ_RCZD01000006.1"/>
</dbReference>
<evidence type="ECO:0000256" key="4">
    <source>
        <dbReference type="ARBA" id="ARBA00022500"/>
    </source>
</evidence>
<dbReference type="PANTHER" id="PTHR43531">
    <property type="entry name" value="PROTEIN ICFG"/>
    <property type="match status" value="1"/>
</dbReference>
<evidence type="ECO:0000259" key="14">
    <source>
        <dbReference type="PROSITE" id="PS50885"/>
    </source>
</evidence>
<evidence type="ECO:0000256" key="6">
    <source>
        <dbReference type="ARBA" id="ARBA00022692"/>
    </source>
</evidence>
<dbReference type="InterPro" id="IPR003122">
    <property type="entry name" value="Tar_rcpt_lig-bd"/>
</dbReference>
<keyword evidence="8 12" id="KW-0472">Membrane</keyword>
<gene>
    <name evidence="15" type="ORF">EAH77_13390</name>
</gene>
<comment type="subcellular location">
    <subcellularLocation>
        <location evidence="1">Cell inner membrane</location>
        <topology evidence="1">Multi-pass membrane protein</topology>
    </subcellularLocation>
</comment>
<dbReference type="Pfam" id="PF02203">
    <property type="entry name" value="TarH"/>
    <property type="match status" value="1"/>
</dbReference>
<dbReference type="Proteomes" id="UP000317663">
    <property type="component" value="Unassembled WGS sequence"/>
</dbReference>
<keyword evidence="6 12" id="KW-0812">Transmembrane</keyword>
<comment type="similarity">
    <text evidence="10">Belongs to the methyl-accepting chemotaxis (MCP) protein family.</text>
</comment>
<keyword evidence="16" id="KW-1185">Reference proteome</keyword>
<name>A0A502GJ77_9GAMM</name>
<keyword evidence="9 11" id="KW-0807">Transducer</keyword>
<evidence type="ECO:0000313" key="15">
    <source>
        <dbReference type="EMBL" id="TPG61622.1"/>
    </source>
</evidence>
<keyword evidence="3" id="KW-0488">Methylation</keyword>
<dbReference type="GO" id="GO:0004888">
    <property type="term" value="F:transmembrane signaling receptor activity"/>
    <property type="evidence" value="ECO:0007669"/>
    <property type="project" value="InterPro"/>
</dbReference>
<keyword evidence="5" id="KW-0997">Cell inner membrane</keyword>
<dbReference type="SUPFAM" id="SSF58104">
    <property type="entry name" value="Methyl-accepting chemotaxis protein (MCP) signaling domain"/>
    <property type="match status" value="1"/>
</dbReference>
<evidence type="ECO:0000256" key="1">
    <source>
        <dbReference type="ARBA" id="ARBA00004429"/>
    </source>
</evidence>
<evidence type="ECO:0000256" key="2">
    <source>
        <dbReference type="ARBA" id="ARBA00022475"/>
    </source>
</evidence>
<dbReference type="SUPFAM" id="SSF47170">
    <property type="entry name" value="Aspartate receptor, ligand-binding domain"/>
    <property type="match status" value="1"/>
</dbReference>
<keyword evidence="7 12" id="KW-1133">Transmembrane helix</keyword>
<dbReference type="Pfam" id="PF00015">
    <property type="entry name" value="MCPsignal"/>
    <property type="match status" value="1"/>
</dbReference>
<protein>
    <submittedName>
        <fullName evidence="15">HAMP domain-containing protein</fullName>
    </submittedName>
</protein>
<dbReference type="PANTHER" id="PTHR43531:SF14">
    <property type="entry name" value="METHYL-ACCEPTING CHEMOTAXIS PROTEIN I-RELATED"/>
    <property type="match status" value="1"/>
</dbReference>
<evidence type="ECO:0000256" key="9">
    <source>
        <dbReference type="ARBA" id="ARBA00023224"/>
    </source>
</evidence>
<dbReference type="CDD" id="cd06225">
    <property type="entry name" value="HAMP"/>
    <property type="match status" value="1"/>
</dbReference>
<feature type="transmembrane region" description="Helical" evidence="12">
    <location>
        <begin position="193"/>
        <end position="214"/>
    </location>
</feature>
<dbReference type="GO" id="GO:0005886">
    <property type="term" value="C:plasma membrane"/>
    <property type="evidence" value="ECO:0007669"/>
    <property type="project" value="UniProtKB-SubCell"/>
</dbReference>
<dbReference type="SMART" id="SM00283">
    <property type="entry name" value="MA"/>
    <property type="match status" value="1"/>
</dbReference>
<proteinExistence type="inferred from homology"/>
<evidence type="ECO:0000256" key="7">
    <source>
        <dbReference type="ARBA" id="ARBA00022989"/>
    </source>
</evidence>
<dbReference type="Gene3D" id="1.20.120.30">
    <property type="entry name" value="Aspartate receptor, ligand-binding domain"/>
    <property type="match status" value="1"/>
</dbReference>
<dbReference type="Gene3D" id="1.10.287.950">
    <property type="entry name" value="Methyl-accepting chemotaxis protein"/>
    <property type="match status" value="1"/>
</dbReference>
<comment type="caution">
    <text evidence="15">The sequence shown here is derived from an EMBL/GenBank/DDBJ whole genome shotgun (WGS) entry which is preliminary data.</text>
</comment>
<evidence type="ECO:0000256" key="5">
    <source>
        <dbReference type="ARBA" id="ARBA00022519"/>
    </source>
</evidence>
<dbReference type="InterPro" id="IPR051310">
    <property type="entry name" value="MCP_chemotaxis"/>
</dbReference>
<dbReference type="PROSITE" id="PS50111">
    <property type="entry name" value="CHEMOTAXIS_TRANSDUC_2"/>
    <property type="match status" value="1"/>
</dbReference>
<evidence type="ECO:0000259" key="13">
    <source>
        <dbReference type="PROSITE" id="PS50111"/>
    </source>
</evidence>
<dbReference type="CDD" id="cd11386">
    <property type="entry name" value="MCP_signal"/>
    <property type="match status" value="1"/>
</dbReference>
<feature type="domain" description="HAMP" evidence="14">
    <location>
        <begin position="216"/>
        <end position="268"/>
    </location>
</feature>
<evidence type="ECO:0000313" key="16">
    <source>
        <dbReference type="Proteomes" id="UP000317663"/>
    </source>
</evidence>
<evidence type="ECO:0000256" key="10">
    <source>
        <dbReference type="ARBA" id="ARBA00029447"/>
    </source>
</evidence>
<dbReference type="InterPro" id="IPR003660">
    <property type="entry name" value="HAMP_dom"/>
</dbReference>
<dbReference type="PRINTS" id="PR00260">
    <property type="entry name" value="CHEMTRNSDUCR"/>
</dbReference>
<dbReference type="GO" id="GO:0007165">
    <property type="term" value="P:signal transduction"/>
    <property type="evidence" value="ECO:0007669"/>
    <property type="project" value="UniProtKB-KW"/>
</dbReference>
<dbReference type="InterPro" id="IPR004090">
    <property type="entry name" value="Chemotax_Me-accpt_rcpt"/>
</dbReference>
<keyword evidence="2" id="KW-1003">Cell membrane</keyword>
<dbReference type="GO" id="GO:0006935">
    <property type="term" value="P:chemotaxis"/>
    <property type="evidence" value="ECO:0007669"/>
    <property type="project" value="UniProtKB-KW"/>
</dbReference>
<dbReference type="InterPro" id="IPR004089">
    <property type="entry name" value="MCPsignal_dom"/>
</dbReference>
<dbReference type="CDD" id="cd19407">
    <property type="entry name" value="Tar_Tsr_sensor"/>
    <property type="match status" value="1"/>
</dbReference>